<feature type="transmembrane region" description="Helical" evidence="9">
    <location>
        <begin position="190"/>
        <end position="209"/>
    </location>
</feature>
<reference evidence="11" key="2">
    <citation type="journal article" date="2021" name="PeerJ">
        <title>Extensive microbial diversity within the chicken gut microbiome revealed by metagenomics and culture.</title>
        <authorList>
            <person name="Gilroy R."/>
            <person name="Ravi A."/>
            <person name="Getino M."/>
            <person name="Pursley I."/>
            <person name="Horton D.L."/>
            <person name="Alikhan N.F."/>
            <person name="Baker D."/>
            <person name="Gharbi K."/>
            <person name="Hall N."/>
            <person name="Watson M."/>
            <person name="Adriaenssens E.M."/>
            <person name="Foster-Nyarko E."/>
            <person name="Jarju S."/>
            <person name="Secka A."/>
            <person name="Antonio M."/>
            <person name="Oren A."/>
            <person name="Chaudhuri R.R."/>
            <person name="La Ragione R."/>
            <person name="Hildebrand F."/>
            <person name="Pallen M.J."/>
        </authorList>
    </citation>
    <scope>NUCLEOTIDE SEQUENCE</scope>
    <source>
        <strain evidence="11">E3-2379</strain>
    </source>
</reference>
<dbReference type="GO" id="GO:1902600">
    <property type="term" value="P:proton transmembrane transport"/>
    <property type="evidence" value="ECO:0007669"/>
    <property type="project" value="InterPro"/>
</dbReference>
<dbReference type="PANTHER" id="PTHR32507:SF7">
    <property type="entry name" value="K(+)_H(+) ANTIPORTER NHAP2"/>
    <property type="match status" value="1"/>
</dbReference>
<dbReference type="InterPro" id="IPR006153">
    <property type="entry name" value="Cation/H_exchanger_TM"/>
</dbReference>
<feature type="transmembrane region" description="Helical" evidence="9">
    <location>
        <begin position="294"/>
        <end position="318"/>
    </location>
</feature>
<gene>
    <name evidence="11" type="ORF">IAC13_03800</name>
</gene>
<keyword evidence="6 9" id="KW-1133">Transmembrane helix</keyword>
<dbReference type="InterPro" id="IPR038770">
    <property type="entry name" value="Na+/solute_symporter_sf"/>
</dbReference>
<evidence type="ECO:0000256" key="2">
    <source>
        <dbReference type="ARBA" id="ARBA00022448"/>
    </source>
</evidence>
<keyword evidence="4" id="KW-1003">Cell membrane</keyword>
<evidence type="ECO:0000256" key="3">
    <source>
        <dbReference type="ARBA" id="ARBA00022449"/>
    </source>
</evidence>
<evidence type="ECO:0000313" key="12">
    <source>
        <dbReference type="Proteomes" id="UP000823618"/>
    </source>
</evidence>
<organism evidence="11 12">
    <name type="scientific">Candidatus Scybalomonas excrementavium</name>
    <dbReference type="NCBI Taxonomy" id="2840943"/>
    <lineage>
        <taxon>Bacteria</taxon>
        <taxon>Bacillati</taxon>
        <taxon>Bacillota</taxon>
        <taxon>Clostridia</taxon>
        <taxon>Lachnospirales</taxon>
        <taxon>Lachnospiraceae</taxon>
        <taxon>Lachnospiraceae incertae sedis</taxon>
        <taxon>Candidatus Scybalomonas</taxon>
    </lineage>
</organism>
<dbReference type="GO" id="GO:0005886">
    <property type="term" value="C:plasma membrane"/>
    <property type="evidence" value="ECO:0007669"/>
    <property type="project" value="UniProtKB-SubCell"/>
</dbReference>
<keyword evidence="8 9" id="KW-0472">Membrane</keyword>
<dbReference type="GO" id="GO:0006813">
    <property type="term" value="P:potassium ion transport"/>
    <property type="evidence" value="ECO:0007669"/>
    <property type="project" value="InterPro"/>
</dbReference>
<feature type="transmembrane region" description="Helical" evidence="9">
    <location>
        <begin position="53"/>
        <end position="73"/>
    </location>
</feature>
<dbReference type="Proteomes" id="UP000823618">
    <property type="component" value="Unassembled WGS sequence"/>
</dbReference>
<evidence type="ECO:0000256" key="8">
    <source>
        <dbReference type="ARBA" id="ARBA00023136"/>
    </source>
</evidence>
<name>A0A9D9N7C9_9FIRM</name>
<evidence type="ECO:0000256" key="6">
    <source>
        <dbReference type="ARBA" id="ARBA00022989"/>
    </source>
</evidence>
<evidence type="ECO:0000256" key="1">
    <source>
        <dbReference type="ARBA" id="ARBA00004651"/>
    </source>
</evidence>
<feature type="transmembrane region" description="Helical" evidence="9">
    <location>
        <begin position="117"/>
        <end position="136"/>
    </location>
</feature>
<dbReference type="InterPro" id="IPR006037">
    <property type="entry name" value="RCK_C"/>
</dbReference>
<dbReference type="GO" id="GO:0008324">
    <property type="term" value="F:monoatomic cation transmembrane transporter activity"/>
    <property type="evidence" value="ECO:0007669"/>
    <property type="project" value="InterPro"/>
</dbReference>
<protein>
    <submittedName>
        <fullName evidence="11">Potassium/proton antiporter</fullName>
    </submittedName>
</protein>
<keyword evidence="5 9" id="KW-0812">Transmembrane</keyword>
<feature type="transmembrane region" description="Helical" evidence="9">
    <location>
        <begin position="25"/>
        <end position="46"/>
    </location>
</feature>
<keyword evidence="7" id="KW-0406">Ion transport</keyword>
<proteinExistence type="predicted"/>
<dbReference type="AlphaFoldDB" id="A0A9D9N7C9"/>
<sequence length="533" mass="58124">MTLLLLLGAIVIVSCIIGNKISTKLGLPTLLFFIVLGMLFGSDGLLKIEFSDYGFAEQICSAALVFIMFYGGFGTKWSEAKPVAVTSIILSTLGVLLTALLTGLFCHFVLGMKVLEGLLVGAVLSSTDAASVFSILRSQKLNLKYRTASMLEIESGSNDPCSYMMTLILLQAMSGEFSIGNITYAIFSQLVFGIVFGIIIALLSGYILQNFTFSTEGFDSIFLVAAALASYAIPTLIGGNGYLSAYIAGILLGNQELPNKRSLVNFFDAFNGMMQMLIFFLLGLLVFPSELPKVLGIAICIALFLTFIARPLSVFLLLTPFKAPLHQQAVVSFAGLRGAASIVFAIMTAVSPAYGNDILFHIVFCVVLLSILFQGTLLPKVSKMCHMIDDNEDVLKTFNDYSEETSIEFVQLLVSNDHPWNHQAIKDISLVPGTLIAVILRNEQPIVPNGNTVLQEGDLVVIGAQEYTGNHEIHLKEMIISKEHKWNQKHISELHMTKHAIIVMIRRKGVDIVPDGTTLLQEGDTVVLYSPKL</sequence>
<evidence type="ECO:0000259" key="10">
    <source>
        <dbReference type="PROSITE" id="PS51202"/>
    </source>
</evidence>
<feature type="transmembrane region" description="Helical" evidence="9">
    <location>
        <begin position="358"/>
        <end position="378"/>
    </location>
</feature>
<evidence type="ECO:0000256" key="9">
    <source>
        <dbReference type="SAM" id="Phobius"/>
    </source>
</evidence>
<evidence type="ECO:0000256" key="4">
    <source>
        <dbReference type="ARBA" id="ARBA00022475"/>
    </source>
</evidence>
<dbReference type="Pfam" id="PF02080">
    <property type="entry name" value="TrkA_C"/>
    <property type="match status" value="2"/>
</dbReference>
<dbReference type="SUPFAM" id="SSF116726">
    <property type="entry name" value="TrkA C-terminal domain-like"/>
    <property type="match status" value="2"/>
</dbReference>
<evidence type="ECO:0000256" key="7">
    <source>
        <dbReference type="ARBA" id="ARBA00023065"/>
    </source>
</evidence>
<dbReference type="PANTHER" id="PTHR32507">
    <property type="entry name" value="NA(+)/H(+) ANTIPORTER 1"/>
    <property type="match status" value="1"/>
</dbReference>
<dbReference type="GO" id="GO:0015297">
    <property type="term" value="F:antiporter activity"/>
    <property type="evidence" value="ECO:0007669"/>
    <property type="project" value="UniProtKB-KW"/>
</dbReference>
<dbReference type="Pfam" id="PF00999">
    <property type="entry name" value="Na_H_Exchanger"/>
    <property type="match status" value="1"/>
</dbReference>
<evidence type="ECO:0000313" key="11">
    <source>
        <dbReference type="EMBL" id="MBO8463037.1"/>
    </source>
</evidence>
<dbReference type="Gene3D" id="3.30.70.1450">
    <property type="entry name" value="Regulator of K+ conductance, C-terminal domain"/>
    <property type="match status" value="2"/>
</dbReference>
<feature type="domain" description="RCK C-terminal" evidence="10">
    <location>
        <begin position="480"/>
        <end position="533"/>
    </location>
</feature>
<keyword evidence="3" id="KW-0050">Antiport</keyword>
<dbReference type="PROSITE" id="PS51202">
    <property type="entry name" value="RCK_C"/>
    <property type="match status" value="2"/>
</dbReference>
<feature type="transmembrane region" description="Helical" evidence="9">
    <location>
        <begin position="330"/>
        <end position="352"/>
    </location>
</feature>
<feature type="transmembrane region" description="Helical" evidence="9">
    <location>
        <begin position="264"/>
        <end position="288"/>
    </location>
</feature>
<feature type="transmembrane region" description="Helical" evidence="9">
    <location>
        <begin position="85"/>
        <end position="110"/>
    </location>
</feature>
<dbReference type="InterPro" id="IPR036721">
    <property type="entry name" value="RCK_C_sf"/>
</dbReference>
<dbReference type="EMBL" id="JADIML010000106">
    <property type="protein sequence ID" value="MBO8463037.1"/>
    <property type="molecule type" value="Genomic_DNA"/>
</dbReference>
<evidence type="ECO:0000256" key="5">
    <source>
        <dbReference type="ARBA" id="ARBA00022692"/>
    </source>
</evidence>
<comment type="subcellular location">
    <subcellularLocation>
        <location evidence="1">Cell membrane</location>
        <topology evidence="1">Multi-pass membrane protein</topology>
    </subcellularLocation>
</comment>
<comment type="caution">
    <text evidence="11">The sequence shown here is derived from an EMBL/GenBank/DDBJ whole genome shotgun (WGS) entry which is preliminary data.</text>
</comment>
<dbReference type="NCBIfam" id="NF003715">
    <property type="entry name" value="PRK05326.1-2"/>
    <property type="match status" value="1"/>
</dbReference>
<accession>A0A9D9N7C9</accession>
<dbReference type="NCBIfam" id="NF003716">
    <property type="entry name" value="PRK05326.1-3"/>
    <property type="match status" value="1"/>
</dbReference>
<dbReference type="Gene3D" id="1.20.1530.20">
    <property type="match status" value="1"/>
</dbReference>
<reference evidence="11" key="1">
    <citation type="submission" date="2020-10" db="EMBL/GenBank/DDBJ databases">
        <authorList>
            <person name="Gilroy R."/>
        </authorList>
    </citation>
    <scope>NUCLEOTIDE SEQUENCE</scope>
    <source>
        <strain evidence="11">E3-2379</strain>
    </source>
</reference>
<feature type="domain" description="RCK C-terminal" evidence="10">
    <location>
        <begin position="396"/>
        <end position="478"/>
    </location>
</feature>
<keyword evidence="2" id="KW-0813">Transport</keyword>
<feature type="transmembrane region" description="Helical" evidence="9">
    <location>
        <begin position="221"/>
        <end position="252"/>
    </location>
</feature>